<protein>
    <submittedName>
        <fullName evidence="6">LysR family transcriptional regulator</fullName>
    </submittedName>
</protein>
<dbReference type="SUPFAM" id="SSF46785">
    <property type="entry name" value="Winged helix' DNA-binding domain"/>
    <property type="match status" value="1"/>
</dbReference>
<evidence type="ECO:0000256" key="1">
    <source>
        <dbReference type="ARBA" id="ARBA00009437"/>
    </source>
</evidence>
<accession>A0A839IW26</accession>
<dbReference type="RefSeq" id="WP_182810734.1">
    <property type="nucleotide sequence ID" value="NZ_JACJFM010000040.1"/>
</dbReference>
<dbReference type="InterPro" id="IPR000847">
    <property type="entry name" value="LysR_HTH_N"/>
</dbReference>
<dbReference type="Pfam" id="PF00126">
    <property type="entry name" value="HTH_1"/>
    <property type="match status" value="1"/>
</dbReference>
<dbReference type="PRINTS" id="PR00039">
    <property type="entry name" value="HTHLYSR"/>
</dbReference>
<dbReference type="Gene3D" id="1.10.10.10">
    <property type="entry name" value="Winged helix-like DNA-binding domain superfamily/Winged helix DNA-binding domain"/>
    <property type="match status" value="1"/>
</dbReference>
<dbReference type="GO" id="GO:0003700">
    <property type="term" value="F:DNA-binding transcription factor activity"/>
    <property type="evidence" value="ECO:0007669"/>
    <property type="project" value="InterPro"/>
</dbReference>
<comment type="similarity">
    <text evidence="1">Belongs to the LysR transcriptional regulatory family.</text>
</comment>
<reference evidence="6 7" key="1">
    <citation type="submission" date="2020-08" db="EMBL/GenBank/DDBJ databases">
        <title>Oceanospirillum sp. nov. isolated from marine sediment.</title>
        <authorList>
            <person name="Ji X."/>
        </authorList>
    </citation>
    <scope>NUCLEOTIDE SEQUENCE [LARGE SCALE GENOMIC DNA]</scope>
    <source>
        <strain evidence="6 7">D5</strain>
    </source>
</reference>
<evidence type="ECO:0000256" key="4">
    <source>
        <dbReference type="ARBA" id="ARBA00023163"/>
    </source>
</evidence>
<dbReference type="GO" id="GO:0006351">
    <property type="term" value="P:DNA-templated transcription"/>
    <property type="evidence" value="ECO:0007669"/>
    <property type="project" value="TreeGrafter"/>
</dbReference>
<organism evidence="6 7">
    <name type="scientific">Oceanospirillum sediminis</name>
    <dbReference type="NCBI Taxonomy" id="2760088"/>
    <lineage>
        <taxon>Bacteria</taxon>
        <taxon>Pseudomonadati</taxon>
        <taxon>Pseudomonadota</taxon>
        <taxon>Gammaproteobacteria</taxon>
        <taxon>Oceanospirillales</taxon>
        <taxon>Oceanospirillaceae</taxon>
        <taxon>Oceanospirillum</taxon>
    </lineage>
</organism>
<dbReference type="Pfam" id="PF03466">
    <property type="entry name" value="LysR_substrate"/>
    <property type="match status" value="1"/>
</dbReference>
<evidence type="ECO:0000313" key="6">
    <source>
        <dbReference type="EMBL" id="MBB1488962.1"/>
    </source>
</evidence>
<dbReference type="InterPro" id="IPR005119">
    <property type="entry name" value="LysR_subst-bd"/>
</dbReference>
<keyword evidence="3" id="KW-0238">DNA-binding</keyword>
<dbReference type="InterPro" id="IPR036388">
    <property type="entry name" value="WH-like_DNA-bd_sf"/>
</dbReference>
<feature type="domain" description="HTH lysR-type" evidence="5">
    <location>
        <begin position="12"/>
        <end position="64"/>
    </location>
</feature>
<gene>
    <name evidence="6" type="ORF">H4O21_20335</name>
</gene>
<keyword evidence="4" id="KW-0804">Transcription</keyword>
<dbReference type="Proteomes" id="UP000565262">
    <property type="component" value="Unassembled WGS sequence"/>
</dbReference>
<proteinExistence type="inferred from homology"/>
<dbReference type="InterPro" id="IPR058163">
    <property type="entry name" value="LysR-type_TF_proteobact-type"/>
</dbReference>
<dbReference type="PANTHER" id="PTHR30537">
    <property type="entry name" value="HTH-TYPE TRANSCRIPTIONAL REGULATOR"/>
    <property type="match status" value="1"/>
</dbReference>
<dbReference type="InterPro" id="IPR036390">
    <property type="entry name" value="WH_DNA-bd_sf"/>
</dbReference>
<sequence length="286" mass="32467">MKRRNLPPLGPLVSFCAAAEHQSFTKAAQELNLTHGAISRAVQQLEQHFEQPLFYRRSRRVYLTEKGQLLANQASIMLKDLEAVSEQIRQQPSGQHLAVSCEPSLAMRWLMPRLTQFSDTTEVHLSTAGGPVDLAAQQLDLAIRRSDFNWPDDYWVTPLTRERIGPVCHPDYLSTMQQQKATLLHTRTRPSAWKDWQDKSEAFIVSQKESYFDHFYFSLQAAVAGLGMTIGAEPLVADDIRMGHLVAPFGFVETDVEYVALSLKDIQRDDTLLSFVHWLKEALNNS</sequence>
<dbReference type="PANTHER" id="PTHR30537:SF74">
    <property type="entry name" value="HTH-TYPE TRANSCRIPTIONAL REGULATOR TRPI"/>
    <property type="match status" value="1"/>
</dbReference>
<evidence type="ECO:0000313" key="7">
    <source>
        <dbReference type="Proteomes" id="UP000565262"/>
    </source>
</evidence>
<keyword evidence="7" id="KW-1185">Reference proteome</keyword>
<dbReference type="AlphaFoldDB" id="A0A839IW26"/>
<dbReference type="EMBL" id="JACJFM010000040">
    <property type="protein sequence ID" value="MBB1488962.1"/>
    <property type="molecule type" value="Genomic_DNA"/>
</dbReference>
<keyword evidence="2" id="KW-0805">Transcription regulation</keyword>
<evidence type="ECO:0000256" key="3">
    <source>
        <dbReference type="ARBA" id="ARBA00023125"/>
    </source>
</evidence>
<dbReference type="PROSITE" id="PS50931">
    <property type="entry name" value="HTH_LYSR"/>
    <property type="match status" value="1"/>
</dbReference>
<dbReference type="FunFam" id="1.10.10.10:FF:000001">
    <property type="entry name" value="LysR family transcriptional regulator"/>
    <property type="match status" value="1"/>
</dbReference>
<name>A0A839IW26_9GAMM</name>
<dbReference type="SUPFAM" id="SSF53850">
    <property type="entry name" value="Periplasmic binding protein-like II"/>
    <property type="match status" value="1"/>
</dbReference>
<comment type="caution">
    <text evidence="6">The sequence shown here is derived from an EMBL/GenBank/DDBJ whole genome shotgun (WGS) entry which is preliminary data.</text>
</comment>
<evidence type="ECO:0000259" key="5">
    <source>
        <dbReference type="PROSITE" id="PS50931"/>
    </source>
</evidence>
<dbReference type="Gene3D" id="3.40.190.10">
    <property type="entry name" value="Periplasmic binding protein-like II"/>
    <property type="match status" value="2"/>
</dbReference>
<dbReference type="GO" id="GO:0043565">
    <property type="term" value="F:sequence-specific DNA binding"/>
    <property type="evidence" value="ECO:0007669"/>
    <property type="project" value="TreeGrafter"/>
</dbReference>
<evidence type="ECO:0000256" key="2">
    <source>
        <dbReference type="ARBA" id="ARBA00023015"/>
    </source>
</evidence>